<sequence>MTQDNRSIVRDFIEEVINQGRFDSAARYVWEDVVEQVPFPGQGPGLEGLKDVLRGMRTAFPDLYFGVEEQIAEGDKVLTRFEWTGTHQSDFLGVPATGRPVKVWGMVIDRLEQGRIKDTRIIMDIFGLMMQIGALGPKG</sequence>
<evidence type="ECO:0000313" key="1">
    <source>
        <dbReference type="EMBL" id="XBH17707.1"/>
    </source>
</evidence>
<dbReference type="InterPro" id="IPR009959">
    <property type="entry name" value="Cyclase_SnoaL-like"/>
</dbReference>
<dbReference type="RefSeq" id="WP_348262932.1">
    <property type="nucleotide sequence ID" value="NZ_CP121196.1"/>
</dbReference>
<gene>
    <name evidence="1" type="ORF">P8935_24470</name>
</gene>
<accession>A0AAU7DHY2</accession>
<dbReference type="GO" id="GO:0030638">
    <property type="term" value="P:polyketide metabolic process"/>
    <property type="evidence" value="ECO:0007669"/>
    <property type="project" value="InterPro"/>
</dbReference>
<dbReference type="Gene3D" id="3.10.450.50">
    <property type="match status" value="1"/>
</dbReference>
<dbReference type="Pfam" id="PF07366">
    <property type="entry name" value="SnoaL"/>
    <property type="match status" value="1"/>
</dbReference>
<protein>
    <submittedName>
        <fullName evidence="1">Ester cyclase</fullName>
    </submittedName>
</protein>
<proteinExistence type="predicted"/>
<dbReference type="PANTHER" id="PTHR38436">
    <property type="entry name" value="POLYKETIDE CYCLASE SNOAL-LIKE DOMAIN"/>
    <property type="match status" value="1"/>
</dbReference>
<dbReference type="SUPFAM" id="SSF54427">
    <property type="entry name" value="NTF2-like"/>
    <property type="match status" value="1"/>
</dbReference>
<dbReference type="PANTHER" id="PTHR38436:SF1">
    <property type="entry name" value="ESTER CYCLASE"/>
    <property type="match status" value="1"/>
</dbReference>
<organism evidence="1">
    <name type="scientific">Telmatobacter sp. DSM 110680</name>
    <dbReference type="NCBI Taxonomy" id="3036704"/>
    <lineage>
        <taxon>Bacteria</taxon>
        <taxon>Pseudomonadati</taxon>
        <taxon>Acidobacteriota</taxon>
        <taxon>Terriglobia</taxon>
        <taxon>Terriglobales</taxon>
        <taxon>Acidobacteriaceae</taxon>
        <taxon>Telmatobacter</taxon>
    </lineage>
</organism>
<reference evidence="1" key="1">
    <citation type="submission" date="2023-03" db="EMBL/GenBank/DDBJ databases">
        <title>Edaphobacter sp.</title>
        <authorList>
            <person name="Huber K.J."/>
            <person name="Papendorf J."/>
            <person name="Pilke C."/>
            <person name="Bunk B."/>
            <person name="Sproeer C."/>
            <person name="Pester M."/>
        </authorList>
    </citation>
    <scope>NUCLEOTIDE SEQUENCE</scope>
    <source>
        <strain evidence="1">DSM 110680</strain>
    </source>
</reference>
<dbReference type="AlphaFoldDB" id="A0AAU7DHY2"/>
<dbReference type="EMBL" id="CP121196">
    <property type="protein sequence ID" value="XBH17707.1"/>
    <property type="molecule type" value="Genomic_DNA"/>
</dbReference>
<name>A0AAU7DHY2_9BACT</name>
<dbReference type="InterPro" id="IPR032710">
    <property type="entry name" value="NTF2-like_dom_sf"/>
</dbReference>